<dbReference type="PANTHER" id="PTHR43464">
    <property type="entry name" value="METHYLTRANSFERASE"/>
    <property type="match status" value="1"/>
</dbReference>
<accession>A0ABR7RL40</accession>
<evidence type="ECO:0000256" key="1">
    <source>
        <dbReference type="ARBA" id="ARBA00022603"/>
    </source>
</evidence>
<keyword evidence="3" id="KW-0949">S-adenosyl-L-methionine</keyword>
<dbReference type="EMBL" id="JACTVA010000012">
    <property type="protein sequence ID" value="MBC9207046.1"/>
    <property type="molecule type" value="Genomic_DNA"/>
</dbReference>
<dbReference type="GO" id="GO:0008168">
    <property type="term" value="F:methyltransferase activity"/>
    <property type="evidence" value="ECO:0007669"/>
    <property type="project" value="UniProtKB-KW"/>
</dbReference>
<dbReference type="Pfam" id="PF13649">
    <property type="entry name" value="Methyltransf_25"/>
    <property type="match status" value="1"/>
</dbReference>
<proteinExistence type="predicted"/>
<dbReference type="Proteomes" id="UP000626026">
    <property type="component" value="Unassembled WGS sequence"/>
</dbReference>
<name>A0ABR7RL40_9PROT</name>
<protein>
    <submittedName>
        <fullName evidence="5">Class I SAM-dependent methyltransferase</fullName>
    </submittedName>
</protein>
<keyword evidence="2" id="KW-0808">Transferase</keyword>
<sequence>MPFPTDDRAWNDTLLYLLERRRPGERTLAPEPFVDELPFVRTYDQPKGDEEPHYAWVVVHKGMLDALDLGFLRQLPSWSVPVFANEVFVVFAREPEFAMTDLSDSDHVKSLFGQLPMDAAEAEAAAIPQPVEVEQEPEPVAAQPALEPGELPVAAAPTPVAAPAAKPAPAAAPTGALQRLRQDETQRLVGEYLGKMQGRRVLDLGCGLGRFANTLASAEVLGVDAAPDLIEDARSAHSGLPNFRFIAADPRKPLLGERPFDATLLVDALSGPGADATALLENAASLTRPGGLLVVSAENRDALNRRVARDSAGSGFTLAELTGMLRAAGFRPVRADGVVLPWTTGPGSEDEDVLQALRELGRLAGPAYAQSIMVLASRD</sequence>
<evidence type="ECO:0000259" key="4">
    <source>
        <dbReference type="Pfam" id="PF13649"/>
    </source>
</evidence>
<dbReference type="CDD" id="cd02440">
    <property type="entry name" value="AdoMet_MTases"/>
    <property type="match status" value="1"/>
</dbReference>
<comment type="caution">
    <text evidence="5">The sequence shown here is derived from an EMBL/GenBank/DDBJ whole genome shotgun (WGS) entry which is preliminary data.</text>
</comment>
<dbReference type="InterPro" id="IPR041698">
    <property type="entry name" value="Methyltransf_25"/>
</dbReference>
<organism evidence="5 6">
    <name type="scientific">Teichococcus aerophilus</name>
    <dbReference type="NCBI Taxonomy" id="1224513"/>
    <lineage>
        <taxon>Bacteria</taxon>
        <taxon>Pseudomonadati</taxon>
        <taxon>Pseudomonadota</taxon>
        <taxon>Alphaproteobacteria</taxon>
        <taxon>Acetobacterales</taxon>
        <taxon>Roseomonadaceae</taxon>
        <taxon>Roseomonas</taxon>
    </lineage>
</organism>
<keyword evidence="1 5" id="KW-0489">Methyltransferase</keyword>
<evidence type="ECO:0000256" key="3">
    <source>
        <dbReference type="ARBA" id="ARBA00022691"/>
    </source>
</evidence>
<dbReference type="GO" id="GO:0032259">
    <property type="term" value="P:methylation"/>
    <property type="evidence" value="ECO:0007669"/>
    <property type="project" value="UniProtKB-KW"/>
</dbReference>
<evidence type="ECO:0000256" key="2">
    <source>
        <dbReference type="ARBA" id="ARBA00022679"/>
    </source>
</evidence>
<evidence type="ECO:0000313" key="5">
    <source>
        <dbReference type="EMBL" id="MBC9207046.1"/>
    </source>
</evidence>
<evidence type="ECO:0000313" key="6">
    <source>
        <dbReference type="Proteomes" id="UP000626026"/>
    </source>
</evidence>
<dbReference type="Gene3D" id="3.40.50.150">
    <property type="entry name" value="Vaccinia Virus protein VP39"/>
    <property type="match status" value="1"/>
</dbReference>
<reference evidence="5 6" key="1">
    <citation type="journal article" date="2013" name="Int. J. Syst. Evol. Microbiol.">
        <title>Roseomonas aerophila sp. nov., isolated from air.</title>
        <authorList>
            <person name="Kim S.J."/>
            <person name="Weon H.Y."/>
            <person name="Ahn J.H."/>
            <person name="Hong S.B."/>
            <person name="Seok S.J."/>
            <person name="Whang K.S."/>
            <person name="Kwon S.W."/>
        </authorList>
    </citation>
    <scope>NUCLEOTIDE SEQUENCE [LARGE SCALE GENOMIC DNA]</scope>
    <source>
        <strain evidence="5 6">NBRC 108923</strain>
    </source>
</reference>
<dbReference type="PANTHER" id="PTHR43464:SF19">
    <property type="entry name" value="UBIQUINONE BIOSYNTHESIS O-METHYLTRANSFERASE, MITOCHONDRIAL"/>
    <property type="match status" value="1"/>
</dbReference>
<feature type="domain" description="Methyltransferase" evidence="4">
    <location>
        <begin position="201"/>
        <end position="291"/>
    </location>
</feature>
<dbReference type="InterPro" id="IPR029063">
    <property type="entry name" value="SAM-dependent_MTases_sf"/>
</dbReference>
<dbReference type="RefSeq" id="WP_187784215.1">
    <property type="nucleotide sequence ID" value="NZ_JACTVA010000012.1"/>
</dbReference>
<dbReference type="SUPFAM" id="SSF53335">
    <property type="entry name" value="S-adenosyl-L-methionine-dependent methyltransferases"/>
    <property type="match status" value="1"/>
</dbReference>
<keyword evidence="6" id="KW-1185">Reference proteome</keyword>
<gene>
    <name evidence="5" type="ORF">IBL26_09395</name>
</gene>